<gene>
    <name evidence="1" type="ORF">ACFOWS_04560</name>
</gene>
<accession>A0ABV8PL95</accession>
<evidence type="ECO:0000313" key="2">
    <source>
        <dbReference type="Proteomes" id="UP001595841"/>
    </source>
</evidence>
<name>A0ABV8PL95_9FLAO</name>
<dbReference type="Proteomes" id="UP001595841">
    <property type="component" value="Unassembled WGS sequence"/>
</dbReference>
<evidence type="ECO:0000313" key="1">
    <source>
        <dbReference type="EMBL" id="MFC4219390.1"/>
    </source>
</evidence>
<comment type="caution">
    <text evidence="1">The sequence shown here is derived from an EMBL/GenBank/DDBJ whole genome shotgun (WGS) entry which is preliminary data.</text>
</comment>
<keyword evidence="2" id="KW-1185">Reference proteome</keyword>
<dbReference type="RefSeq" id="WP_379762781.1">
    <property type="nucleotide sequence ID" value="NZ_JBHSCL010000004.1"/>
</dbReference>
<proteinExistence type="predicted"/>
<reference evidence="2" key="1">
    <citation type="journal article" date="2019" name="Int. J. Syst. Evol. Microbiol.">
        <title>The Global Catalogue of Microorganisms (GCM) 10K type strain sequencing project: providing services to taxonomists for standard genome sequencing and annotation.</title>
        <authorList>
            <consortium name="The Broad Institute Genomics Platform"/>
            <consortium name="The Broad Institute Genome Sequencing Center for Infectious Disease"/>
            <person name="Wu L."/>
            <person name="Ma J."/>
        </authorList>
    </citation>
    <scope>NUCLEOTIDE SEQUENCE [LARGE SCALE GENOMIC DNA]</scope>
    <source>
        <strain evidence="2">CGMCC 1.15774</strain>
    </source>
</reference>
<dbReference type="EMBL" id="JBHSCL010000004">
    <property type="protein sequence ID" value="MFC4219390.1"/>
    <property type="molecule type" value="Genomic_DNA"/>
</dbReference>
<protein>
    <submittedName>
        <fullName evidence="1">Uncharacterized protein</fullName>
    </submittedName>
</protein>
<organism evidence="1 2">
    <name type="scientific">Flagellimonas marina</name>
    <dbReference type="NCBI Taxonomy" id="1775168"/>
    <lineage>
        <taxon>Bacteria</taxon>
        <taxon>Pseudomonadati</taxon>
        <taxon>Bacteroidota</taxon>
        <taxon>Flavobacteriia</taxon>
        <taxon>Flavobacteriales</taxon>
        <taxon>Flavobacteriaceae</taxon>
        <taxon>Flagellimonas</taxon>
    </lineage>
</organism>
<sequence>MKKTLDSAAKKAGSKRYGPDTVQVIFGDKVVDSQFVSSKKKKL</sequence>